<keyword evidence="4" id="KW-1185">Reference proteome</keyword>
<keyword evidence="1" id="KW-0175">Coiled coil</keyword>
<protein>
    <submittedName>
        <fullName evidence="3">Uncharacterized protein</fullName>
    </submittedName>
</protein>
<feature type="coiled-coil region" evidence="1">
    <location>
        <begin position="74"/>
        <end position="107"/>
    </location>
</feature>
<reference evidence="3" key="1">
    <citation type="submission" date="2022-07" db="EMBL/GenBank/DDBJ databases">
        <title>Phylogenomic reconstructions and comparative analyses of Kickxellomycotina fungi.</title>
        <authorList>
            <person name="Reynolds N.K."/>
            <person name="Stajich J.E."/>
            <person name="Barry K."/>
            <person name="Grigoriev I.V."/>
            <person name="Crous P."/>
            <person name="Smith M.E."/>
        </authorList>
    </citation>
    <scope>NUCLEOTIDE SEQUENCE</scope>
    <source>
        <strain evidence="3">RSA 861</strain>
    </source>
</reference>
<evidence type="ECO:0000313" key="4">
    <source>
        <dbReference type="Proteomes" id="UP001150569"/>
    </source>
</evidence>
<keyword evidence="2" id="KW-0812">Transmembrane</keyword>
<evidence type="ECO:0000256" key="1">
    <source>
        <dbReference type="SAM" id="Coils"/>
    </source>
</evidence>
<keyword evidence="2" id="KW-1133">Transmembrane helix</keyword>
<dbReference type="AlphaFoldDB" id="A0A9W7ZV37"/>
<sequence>MSRFNTNALDALAPHEFPDIRTTSVSCTQYSLPLTHASLPPPFLIMRAHTLIIVGLVVLVGLTTVQVSGSKDPKKSLAEMRKNIEAVNKEMEEKRKAEEIKKKMSVQNLTNKD</sequence>
<comment type="caution">
    <text evidence="3">The sequence shown here is derived from an EMBL/GenBank/DDBJ whole genome shotgun (WGS) entry which is preliminary data.</text>
</comment>
<accession>A0A9W7ZV37</accession>
<dbReference type="Proteomes" id="UP001150569">
    <property type="component" value="Unassembled WGS sequence"/>
</dbReference>
<proteinExistence type="predicted"/>
<evidence type="ECO:0000256" key="2">
    <source>
        <dbReference type="SAM" id="Phobius"/>
    </source>
</evidence>
<keyword evidence="2" id="KW-0472">Membrane</keyword>
<dbReference type="EMBL" id="JANBPT010000855">
    <property type="protein sequence ID" value="KAJ1912201.1"/>
    <property type="molecule type" value="Genomic_DNA"/>
</dbReference>
<name>A0A9W7ZV37_9FUNG</name>
<evidence type="ECO:0000313" key="3">
    <source>
        <dbReference type="EMBL" id="KAJ1912201.1"/>
    </source>
</evidence>
<gene>
    <name evidence="3" type="ORF">IWQ60_009767</name>
</gene>
<feature type="transmembrane region" description="Helical" evidence="2">
    <location>
        <begin position="44"/>
        <end position="65"/>
    </location>
</feature>
<organism evidence="3 4">
    <name type="scientific">Tieghemiomyces parasiticus</name>
    <dbReference type="NCBI Taxonomy" id="78921"/>
    <lineage>
        <taxon>Eukaryota</taxon>
        <taxon>Fungi</taxon>
        <taxon>Fungi incertae sedis</taxon>
        <taxon>Zoopagomycota</taxon>
        <taxon>Kickxellomycotina</taxon>
        <taxon>Dimargaritomycetes</taxon>
        <taxon>Dimargaritales</taxon>
        <taxon>Dimargaritaceae</taxon>
        <taxon>Tieghemiomyces</taxon>
    </lineage>
</organism>